<keyword evidence="2" id="KW-1185">Reference proteome</keyword>
<dbReference type="EMBL" id="VOIH02000006">
    <property type="protein sequence ID" value="KAF3444311.1"/>
    <property type="molecule type" value="Genomic_DNA"/>
</dbReference>
<organism evidence="1 2">
    <name type="scientific">Rhamnella rubrinervis</name>
    <dbReference type="NCBI Taxonomy" id="2594499"/>
    <lineage>
        <taxon>Eukaryota</taxon>
        <taxon>Viridiplantae</taxon>
        <taxon>Streptophyta</taxon>
        <taxon>Embryophyta</taxon>
        <taxon>Tracheophyta</taxon>
        <taxon>Spermatophyta</taxon>
        <taxon>Magnoliopsida</taxon>
        <taxon>eudicotyledons</taxon>
        <taxon>Gunneridae</taxon>
        <taxon>Pentapetalae</taxon>
        <taxon>rosids</taxon>
        <taxon>fabids</taxon>
        <taxon>Rosales</taxon>
        <taxon>Rhamnaceae</taxon>
        <taxon>rhamnoid group</taxon>
        <taxon>Rhamneae</taxon>
        <taxon>Rhamnella</taxon>
    </lineage>
</organism>
<dbReference type="Proteomes" id="UP000796880">
    <property type="component" value="Unassembled WGS sequence"/>
</dbReference>
<accession>A0A8K0H230</accession>
<protein>
    <submittedName>
        <fullName evidence="1">Uncharacterized protein</fullName>
    </submittedName>
</protein>
<name>A0A8K0H230_9ROSA</name>
<reference evidence="1" key="1">
    <citation type="submission" date="2020-03" db="EMBL/GenBank/DDBJ databases">
        <title>A high-quality chromosome-level genome assembly of a woody plant with both climbing and erect habits, Rhamnella rubrinervis.</title>
        <authorList>
            <person name="Lu Z."/>
            <person name="Yang Y."/>
            <person name="Zhu X."/>
            <person name="Sun Y."/>
        </authorList>
    </citation>
    <scope>NUCLEOTIDE SEQUENCE</scope>
    <source>
        <strain evidence="1">BYM</strain>
        <tissue evidence="1">Leaf</tissue>
    </source>
</reference>
<dbReference type="OrthoDB" id="1745308at2759"/>
<comment type="caution">
    <text evidence="1">The sequence shown here is derived from an EMBL/GenBank/DDBJ whole genome shotgun (WGS) entry which is preliminary data.</text>
</comment>
<sequence>MRTKSKNLKGDTDLFWIRRVNNFNRKRNSQNRFPVTEFLHQNGQKAEDTALGPGGGAGLGCGVGVGFGLVGGFGFGGWPWNHLKMVFGVGMGCGVGLGIGFGQGIGYGFSLDSLQSYLSKQSGSDSNKRVVIWI</sequence>
<dbReference type="InterPro" id="IPR053288">
    <property type="entry name" value="TGD_Bridge_Protein"/>
</dbReference>
<evidence type="ECO:0000313" key="2">
    <source>
        <dbReference type="Proteomes" id="UP000796880"/>
    </source>
</evidence>
<dbReference type="AlphaFoldDB" id="A0A8K0H230"/>
<dbReference type="PANTHER" id="PTHR34201:SF6">
    <property type="entry name" value="GLYCINE-RICH PROTEIN"/>
    <property type="match status" value="1"/>
</dbReference>
<dbReference type="PANTHER" id="PTHR34201">
    <property type="entry name" value="GLYCINE-RICH PROTEIN"/>
    <property type="match status" value="1"/>
</dbReference>
<evidence type="ECO:0000313" key="1">
    <source>
        <dbReference type="EMBL" id="KAF3444311.1"/>
    </source>
</evidence>
<gene>
    <name evidence="1" type="ORF">FNV43_RR14001</name>
</gene>
<proteinExistence type="predicted"/>